<dbReference type="InterPro" id="IPR014757">
    <property type="entry name" value="Tscrpt_reg_IclR_C"/>
</dbReference>
<dbReference type="SUPFAM" id="SSF55781">
    <property type="entry name" value="GAF domain-like"/>
    <property type="match status" value="1"/>
</dbReference>
<dbReference type="InterPro" id="IPR011991">
    <property type="entry name" value="ArsR-like_HTH"/>
</dbReference>
<reference evidence="8" key="2">
    <citation type="submission" date="2016-10" db="EMBL/GenBank/DDBJ databases">
        <authorList>
            <person name="Varghese N."/>
            <person name="Submissions S."/>
        </authorList>
    </citation>
    <scope>NUCLEOTIDE SEQUENCE [LARGE SCALE GENOMIC DNA]</scope>
    <source>
        <strain evidence="8">CGMCC 1.12397</strain>
    </source>
</reference>
<dbReference type="EMBL" id="QQST01000001">
    <property type="protein sequence ID" value="RDI71949.1"/>
    <property type="molecule type" value="Genomic_DNA"/>
</dbReference>
<protein>
    <submittedName>
        <fullName evidence="6">IclR family transcriptional regulator</fullName>
    </submittedName>
    <submittedName>
        <fullName evidence="7">Transcriptional regulator, IclR family</fullName>
    </submittedName>
</protein>
<dbReference type="PROSITE" id="PS51077">
    <property type="entry name" value="HTH_ICLR"/>
    <property type="match status" value="1"/>
</dbReference>
<dbReference type="PANTHER" id="PTHR30136">
    <property type="entry name" value="HELIX-TURN-HELIX TRANSCRIPTIONAL REGULATOR, ICLR FAMILY"/>
    <property type="match status" value="1"/>
</dbReference>
<feature type="domain" description="IclR-ED" evidence="5">
    <location>
        <begin position="69"/>
        <end position="253"/>
    </location>
</feature>
<name>A0A1H0XN56_9EURY</name>
<dbReference type="SMART" id="SM00346">
    <property type="entry name" value="HTH_ICLR"/>
    <property type="match status" value="1"/>
</dbReference>
<dbReference type="SUPFAM" id="SSF46785">
    <property type="entry name" value="Winged helix' DNA-binding domain"/>
    <property type="match status" value="1"/>
</dbReference>
<dbReference type="EMBL" id="FNKQ01000001">
    <property type="protein sequence ID" value="SDQ04368.1"/>
    <property type="molecule type" value="Genomic_DNA"/>
</dbReference>
<dbReference type="Gene3D" id="3.30.450.40">
    <property type="match status" value="1"/>
</dbReference>
<dbReference type="InterPro" id="IPR029016">
    <property type="entry name" value="GAF-like_dom_sf"/>
</dbReference>
<dbReference type="InterPro" id="IPR050707">
    <property type="entry name" value="HTH_MetabolicPath_Reg"/>
</dbReference>
<dbReference type="GO" id="GO:0003677">
    <property type="term" value="F:DNA binding"/>
    <property type="evidence" value="ECO:0007669"/>
    <property type="project" value="UniProtKB-KW"/>
</dbReference>
<keyword evidence="2" id="KW-0238">DNA-binding</keyword>
<evidence type="ECO:0000259" key="5">
    <source>
        <dbReference type="PROSITE" id="PS51078"/>
    </source>
</evidence>
<gene>
    <name evidence="6" type="ORF">DWB78_09570</name>
    <name evidence="7" type="ORF">SAMN05216278_0018</name>
</gene>
<evidence type="ECO:0000256" key="3">
    <source>
        <dbReference type="ARBA" id="ARBA00023163"/>
    </source>
</evidence>
<dbReference type="Proteomes" id="UP000255421">
    <property type="component" value="Unassembled WGS sequence"/>
</dbReference>
<dbReference type="PANTHER" id="PTHR30136:SF35">
    <property type="entry name" value="HTH-TYPE TRANSCRIPTIONAL REGULATOR RV1719"/>
    <property type="match status" value="1"/>
</dbReference>
<evidence type="ECO:0000259" key="4">
    <source>
        <dbReference type="PROSITE" id="PS51077"/>
    </source>
</evidence>
<evidence type="ECO:0000313" key="9">
    <source>
        <dbReference type="Proteomes" id="UP000255421"/>
    </source>
</evidence>
<dbReference type="PROSITE" id="PS51078">
    <property type="entry name" value="ICLR_ED"/>
    <property type="match status" value="1"/>
</dbReference>
<reference evidence="6 9" key="3">
    <citation type="submission" date="2018-07" db="EMBL/GenBank/DDBJ databases">
        <title>Genome sequence of extremly halophilic archaeon Halopelagius longus strain BC12-B1.</title>
        <authorList>
            <person name="Zhang X."/>
        </authorList>
    </citation>
    <scope>NUCLEOTIDE SEQUENCE [LARGE SCALE GENOMIC DNA]</scope>
    <source>
        <strain evidence="6 9">BC12-B1</strain>
    </source>
</reference>
<keyword evidence="3" id="KW-0804">Transcription</keyword>
<keyword evidence="9" id="KW-1185">Reference proteome</keyword>
<feature type="domain" description="HTH iclR-type" evidence="4">
    <location>
        <begin position="9"/>
        <end position="68"/>
    </location>
</feature>
<organism evidence="7 8">
    <name type="scientific">Halopelagius longus</name>
    <dbReference type="NCBI Taxonomy" id="1236180"/>
    <lineage>
        <taxon>Archaea</taxon>
        <taxon>Methanobacteriati</taxon>
        <taxon>Methanobacteriota</taxon>
        <taxon>Stenosarchaea group</taxon>
        <taxon>Halobacteria</taxon>
        <taxon>Halobacteriales</taxon>
        <taxon>Haloferacaceae</taxon>
    </lineage>
</organism>
<keyword evidence="1" id="KW-0805">Transcription regulation</keyword>
<dbReference type="InterPro" id="IPR036390">
    <property type="entry name" value="WH_DNA-bd_sf"/>
</dbReference>
<evidence type="ECO:0000313" key="6">
    <source>
        <dbReference type="EMBL" id="RDI71949.1"/>
    </source>
</evidence>
<dbReference type="InterPro" id="IPR036388">
    <property type="entry name" value="WH-like_DNA-bd_sf"/>
</dbReference>
<proteinExistence type="predicted"/>
<accession>A0A1H0XN56</accession>
<evidence type="ECO:0000313" key="7">
    <source>
        <dbReference type="EMBL" id="SDQ04368.1"/>
    </source>
</evidence>
<evidence type="ECO:0000313" key="8">
    <source>
        <dbReference type="Proteomes" id="UP000199289"/>
    </source>
</evidence>
<dbReference type="Proteomes" id="UP000199289">
    <property type="component" value="Unassembled WGS sequence"/>
</dbReference>
<evidence type="ECO:0000256" key="2">
    <source>
        <dbReference type="ARBA" id="ARBA00023125"/>
    </source>
</evidence>
<dbReference type="Pfam" id="PF09339">
    <property type="entry name" value="HTH_IclR"/>
    <property type="match status" value="1"/>
</dbReference>
<dbReference type="GO" id="GO:0045892">
    <property type="term" value="P:negative regulation of DNA-templated transcription"/>
    <property type="evidence" value="ECO:0007669"/>
    <property type="project" value="TreeGrafter"/>
</dbReference>
<dbReference type="OrthoDB" id="14763at2157"/>
<dbReference type="InterPro" id="IPR005471">
    <property type="entry name" value="Tscrpt_reg_IclR_N"/>
</dbReference>
<reference evidence="7" key="1">
    <citation type="submission" date="2016-10" db="EMBL/GenBank/DDBJ databases">
        <authorList>
            <person name="de Groot N.N."/>
        </authorList>
    </citation>
    <scope>NUCLEOTIDE SEQUENCE [LARGE SCALE GENOMIC DNA]</scope>
    <source>
        <strain evidence="7">CGMCC 1.12397</strain>
    </source>
</reference>
<dbReference type="CDD" id="cd00090">
    <property type="entry name" value="HTH_ARSR"/>
    <property type="match status" value="1"/>
</dbReference>
<sequence>MSTTDRLRVKSAGTMFAVVDALQELDHPSVADVADRVGVPKSTAHDHLSTLEELDFVVKESEGYRIGARFLEYGGCARENMKVYRVARPVVKRLAEETGEHANLMIEEHGLGVFLYKAKGENAVTLDTRPGMRVPLQTTALGKAILAHTPREEVERILEEHGMPNVTEKTVTDPELLFEELAEVRERGYATDDEERVAGMRCIAAPVLDRNDEILGAVSVSGPMSRMNDERYQDDIPRSVKSAANVIEVNMTYS</sequence>
<dbReference type="Pfam" id="PF01614">
    <property type="entry name" value="IclR_C"/>
    <property type="match status" value="1"/>
</dbReference>
<dbReference type="GO" id="GO:0003700">
    <property type="term" value="F:DNA-binding transcription factor activity"/>
    <property type="evidence" value="ECO:0007669"/>
    <property type="project" value="TreeGrafter"/>
</dbReference>
<dbReference type="RefSeq" id="WP_092531288.1">
    <property type="nucleotide sequence ID" value="NZ_FNKQ01000001.1"/>
</dbReference>
<dbReference type="AlphaFoldDB" id="A0A1H0XN56"/>
<evidence type="ECO:0000256" key="1">
    <source>
        <dbReference type="ARBA" id="ARBA00023015"/>
    </source>
</evidence>
<dbReference type="Gene3D" id="1.10.10.10">
    <property type="entry name" value="Winged helix-like DNA-binding domain superfamily/Winged helix DNA-binding domain"/>
    <property type="match status" value="1"/>
</dbReference>